<sequence length="152" mass="17270">MKFKGSAFIAFLFLTLPLLPLSTPPTLENQIRNSDYIALTRITNVHEKKISETSVSVTATVEILKPWKGGEKLPIKFEIGFMIFPELLGKWLKAAPPEGDYILFLIQKTVKDSKGNESKLIALYEPHPFAFKEYSRETEDQIKEIIQSQKGN</sequence>
<dbReference type="RefSeq" id="WP_069609683.1">
    <property type="nucleotide sequence ID" value="NZ_CP015218.1"/>
</dbReference>
<dbReference type="KEGG" id="laj:A0128_20855"/>
<dbReference type="Proteomes" id="UP000094197">
    <property type="component" value="Chromosome 2"/>
</dbReference>
<gene>
    <name evidence="2" type="ORF">A0128_20855</name>
</gene>
<dbReference type="OrthoDB" id="335099at2"/>
<evidence type="ECO:0000256" key="1">
    <source>
        <dbReference type="SAM" id="SignalP"/>
    </source>
</evidence>
<name>A0A1D7V3R2_9LEPT</name>
<proteinExistence type="predicted"/>
<accession>A0A1D7V3R2</accession>
<evidence type="ECO:0000313" key="3">
    <source>
        <dbReference type="Proteomes" id="UP000094197"/>
    </source>
</evidence>
<protein>
    <submittedName>
        <fullName evidence="2">Uncharacterized protein</fullName>
    </submittedName>
</protein>
<evidence type="ECO:0000313" key="2">
    <source>
        <dbReference type="EMBL" id="AOP36465.1"/>
    </source>
</evidence>
<reference evidence="2 3" key="1">
    <citation type="submission" date="2016-04" db="EMBL/GenBank/DDBJ databases">
        <title>Complete genome seqeunce of Leptospira alstonii serovar Room22.</title>
        <authorList>
            <person name="Nally J.E."/>
            <person name="Bayles D.O."/>
            <person name="Hurley D."/>
            <person name="Fanning S."/>
            <person name="McMahon B.J."/>
            <person name="Arent Z."/>
        </authorList>
    </citation>
    <scope>NUCLEOTIDE SEQUENCE [LARGE SCALE GENOMIC DNA]</scope>
    <source>
        <strain evidence="2 3">GWTS #1</strain>
    </source>
</reference>
<dbReference type="AlphaFoldDB" id="A0A1D7V3R2"/>
<feature type="chain" id="PRO_5009100598" evidence="1">
    <location>
        <begin position="21"/>
        <end position="152"/>
    </location>
</feature>
<feature type="signal peptide" evidence="1">
    <location>
        <begin position="1"/>
        <end position="20"/>
    </location>
</feature>
<dbReference type="NCBIfam" id="NF047549">
    <property type="entry name" value="LIC_20196_fam"/>
    <property type="match status" value="1"/>
</dbReference>
<keyword evidence="3" id="KW-1185">Reference proteome</keyword>
<organism evidence="2 3">
    <name type="scientific">Leptospira tipperaryensis</name>
    <dbReference type="NCBI Taxonomy" id="2564040"/>
    <lineage>
        <taxon>Bacteria</taxon>
        <taxon>Pseudomonadati</taxon>
        <taxon>Spirochaetota</taxon>
        <taxon>Spirochaetia</taxon>
        <taxon>Leptospirales</taxon>
        <taxon>Leptospiraceae</taxon>
        <taxon>Leptospira</taxon>
    </lineage>
</organism>
<dbReference type="EMBL" id="CP015218">
    <property type="protein sequence ID" value="AOP36465.1"/>
    <property type="molecule type" value="Genomic_DNA"/>
</dbReference>
<keyword evidence="1" id="KW-0732">Signal</keyword>